<name>A0A2S7WT43_9FLAO</name>
<keyword evidence="3" id="KW-1185">Reference proteome</keyword>
<keyword evidence="1" id="KW-0812">Transmembrane</keyword>
<feature type="transmembrane region" description="Helical" evidence="1">
    <location>
        <begin position="39"/>
        <end position="59"/>
    </location>
</feature>
<gene>
    <name evidence="2" type="ORF">BTO18_15445</name>
</gene>
<feature type="transmembrane region" description="Helical" evidence="1">
    <location>
        <begin position="152"/>
        <end position="169"/>
    </location>
</feature>
<dbReference type="EMBL" id="MSCN01000001">
    <property type="protein sequence ID" value="PQJ80481.1"/>
    <property type="molecule type" value="Genomic_DNA"/>
</dbReference>
<protein>
    <recommendedName>
        <fullName evidence="4">PA-phosphatase</fullName>
    </recommendedName>
</protein>
<dbReference type="Proteomes" id="UP000238882">
    <property type="component" value="Unassembled WGS sequence"/>
</dbReference>
<keyword evidence="1" id="KW-1133">Transmembrane helix</keyword>
<accession>A0A2S7WT43</accession>
<evidence type="ECO:0008006" key="4">
    <source>
        <dbReference type="Google" id="ProtNLM"/>
    </source>
</evidence>
<sequence length="199" mass="22786">MNINKFISTILHPIVIPTIGVVLYFLVIPNRLLSYQRLMVLSLVFVVTYLIPLLILIIFKKIKLIKSYHPETIKERKIPLLLMLVLFILLGNTLNNIANLRELSFLFFATSLALLIVYILFYFKIKSSIHLLSLGVAAGFFLILSSIYTKSFLIIIIIFFLLSGILASSRLNLKAHKVNEIYIGFFIGILSPFCIYFIL</sequence>
<evidence type="ECO:0000256" key="1">
    <source>
        <dbReference type="SAM" id="Phobius"/>
    </source>
</evidence>
<comment type="caution">
    <text evidence="2">The sequence shown here is derived from an EMBL/GenBank/DDBJ whole genome shotgun (WGS) entry which is preliminary data.</text>
</comment>
<evidence type="ECO:0000313" key="3">
    <source>
        <dbReference type="Proteomes" id="UP000238882"/>
    </source>
</evidence>
<feature type="transmembrane region" description="Helical" evidence="1">
    <location>
        <begin position="104"/>
        <end position="122"/>
    </location>
</feature>
<dbReference type="OrthoDB" id="9786064at2"/>
<feature type="transmembrane region" description="Helical" evidence="1">
    <location>
        <begin position="129"/>
        <end position="146"/>
    </location>
</feature>
<evidence type="ECO:0000313" key="2">
    <source>
        <dbReference type="EMBL" id="PQJ80481.1"/>
    </source>
</evidence>
<feature type="transmembrane region" description="Helical" evidence="1">
    <location>
        <begin position="80"/>
        <end position="98"/>
    </location>
</feature>
<feature type="transmembrane region" description="Helical" evidence="1">
    <location>
        <begin position="7"/>
        <end position="27"/>
    </location>
</feature>
<feature type="transmembrane region" description="Helical" evidence="1">
    <location>
        <begin position="181"/>
        <end position="198"/>
    </location>
</feature>
<dbReference type="AlphaFoldDB" id="A0A2S7WT43"/>
<keyword evidence="1" id="KW-0472">Membrane</keyword>
<organism evidence="2 3">
    <name type="scientific">Polaribacter porphyrae</name>
    <dbReference type="NCBI Taxonomy" id="1137780"/>
    <lineage>
        <taxon>Bacteria</taxon>
        <taxon>Pseudomonadati</taxon>
        <taxon>Bacteroidota</taxon>
        <taxon>Flavobacteriia</taxon>
        <taxon>Flavobacteriales</taxon>
        <taxon>Flavobacteriaceae</taxon>
    </lineage>
</organism>
<proteinExistence type="predicted"/>
<reference evidence="2 3" key="1">
    <citation type="submission" date="2016-12" db="EMBL/GenBank/DDBJ databases">
        <title>Trade-off between light-utilization and light-protection in marine flavobacteria.</title>
        <authorList>
            <person name="Kumagai Y."/>
            <person name="Yoshizawa S."/>
            <person name="Kogure K."/>
            <person name="Iwasaki W."/>
        </authorList>
    </citation>
    <scope>NUCLEOTIDE SEQUENCE [LARGE SCALE GENOMIC DNA]</scope>
    <source>
        <strain evidence="2 3">NBRC 108759</strain>
    </source>
</reference>
<dbReference type="RefSeq" id="WP_105017084.1">
    <property type="nucleotide sequence ID" value="NZ_MSCN01000001.1"/>
</dbReference>